<dbReference type="Proteomes" id="UP000004705">
    <property type="component" value="Chromosome"/>
</dbReference>
<evidence type="ECO:0000259" key="1">
    <source>
        <dbReference type="PROSITE" id="PS51464"/>
    </source>
</evidence>
<protein>
    <submittedName>
        <fullName evidence="2">Uncharacterized protein containing SIS (Sugar ISomerase) phosphosugar binding domain</fullName>
    </submittedName>
</protein>
<dbReference type="GO" id="GO:0097367">
    <property type="term" value="F:carbohydrate derivative binding"/>
    <property type="evidence" value="ECO:0007669"/>
    <property type="project" value="InterPro"/>
</dbReference>
<name>H8G4S4_9PSEU</name>
<gene>
    <name evidence="2" type="ORF">SacazDRAFT_02267</name>
</gene>
<evidence type="ECO:0000313" key="2">
    <source>
        <dbReference type="EMBL" id="EHY89177.1"/>
    </source>
</evidence>
<dbReference type="PANTHER" id="PTHR30390">
    <property type="entry name" value="SEDOHEPTULOSE 7-PHOSPHATE ISOMERASE / DNAA INITIATOR-ASSOCIATING FACTOR FOR REPLICATION INITIATION"/>
    <property type="match status" value="1"/>
</dbReference>
<dbReference type="SUPFAM" id="SSF53697">
    <property type="entry name" value="SIS domain"/>
    <property type="match status" value="1"/>
</dbReference>
<dbReference type="EMBL" id="CM001466">
    <property type="protein sequence ID" value="EHY89177.1"/>
    <property type="molecule type" value="Genomic_DNA"/>
</dbReference>
<dbReference type="InterPro" id="IPR050099">
    <property type="entry name" value="SIS_GmhA/DiaA_subfam"/>
</dbReference>
<dbReference type="Pfam" id="PF13580">
    <property type="entry name" value="SIS_2"/>
    <property type="match status" value="1"/>
</dbReference>
<dbReference type="InterPro" id="IPR046348">
    <property type="entry name" value="SIS_dom_sf"/>
</dbReference>
<dbReference type="HOGENOM" id="CLU_089975_0_0_11"/>
<sequence length="237" mass="24678">MRDRARELIDTIDSQREQFSKAAELVLDVVSGDGIVHAAGAGHSLAMVCETFYRAGGLAAVRPMWDSEVLPLTGALRSSAAERVPGRGRALVEQADVRDGDVVVVFSTSGRNPYPVEIAQESRARGVPVIAVTSTAASAAAADRSGGTRLADHATVVLDTHVPPGDVVYPAAGPRTSAVSTVAAAYAWAALLAELDGLAAKRGVDLPLWTSANVPGGDERNVELVARYGDRIPELSA</sequence>
<dbReference type="GO" id="GO:1901135">
    <property type="term" value="P:carbohydrate derivative metabolic process"/>
    <property type="evidence" value="ECO:0007669"/>
    <property type="project" value="InterPro"/>
</dbReference>
<dbReference type="InterPro" id="IPR001347">
    <property type="entry name" value="SIS_dom"/>
</dbReference>
<accession>H8G4S4</accession>
<organism evidence="2 3">
    <name type="scientific">Saccharomonospora azurea NA-128</name>
    <dbReference type="NCBI Taxonomy" id="882081"/>
    <lineage>
        <taxon>Bacteria</taxon>
        <taxon>Bacillati</taxon>
        <taxon>Actinomycetota</taxon>
        <taxon>Actinomycetes</taxon>
        <taxon>Pseudonocardiales</taxon>
        <taxon>Pseudonocardiaceae</taxon>
        <taxon>Saccharomonospora</taxon>
    </lineage>
</organism>
<dbReference type="Gene3D" id="3.40.50.10490">
    <property type="entry name" value="Glucose-6-phosphate isomerase like protein, domain 1"/>
    <property type="match status" value="1"/>
</dbReference>
<dbReference type="PANTHER" id="PTHR30390:SF7">
    <property type="entry name" value="PHOSPHOHEPTOSE ISOMERASE"/>
    <property type="match status" value="1"/>
</dbReference>
<proteinExistence type="predicted"/>
<keyword evidence="3" id="KW-1185">Reference proteome</keyword>
<dbReference type="OrthoDB" id="9805185at2"/>
<dbReference type="NCBIfam" id="NF002805">
    <property type="entry name" value="PRK02947.1"/>
    <property type="match status" value="1"/>
</dbReference>
<dbReference type="PROSITE" id="PS51464">
    <property type="entry name" value="SIS"/>
    <property type="match status" value="1"/>
</dbReference>
<dbReference type="RefSeq" id="WP_005441568.1">
    <property type="nucleotide sequence ID" value="NZ_CM001466.1"/>
</dbReference>
<keyword evidence="2" id="KW-0413">Isomerase</keyword>
<evidence type="ECO:0000313" key="3">
    <source>
        <dbReference type="Proteomes" id="UP000004705"/>
    </source>
</evidence>
<feature type="domain" description="SIS" evidence="1">
    <location>
        <begin position="26"/>
        <end position="198"/>
    </location>
</feature>
<dbReference type="GO" id="GO:0016853">
    <property type="term" value="F:isomerase activity"/>
    <property type="evidence" value="ECO:0007669"/>
    <property type="project" value="UniProtKB-KW"/>
</dbReference>
<dbReference type="AlphaFoldDB" id="H8G4S4"/>
<reference evidence="2 3" key="1">
    <citation type="journal article" date="2012" name="Stand. Genomic Sci.">
        <title>Genome sequence of the soil bacterium Saccharomonospora azurea type strain (NA-128(T)).</title>
        <authorList>
            <person name="Klenk H.P."/>
            <person name="Held B."/>
            <person name="Lucas S."/>
            <person name="Lapidus A."/>
            <person name="Copeland A."/>
            <person name="Hammon N."/>
            <person name="Pitluck S."/>
            <person name="Goodwin L.A."/>
            <person name="Han C."/>
            <person name="Tapia R."/>
            <person name="Brambilla E.M."/>
            <person name="Potter G."/>
            <person name="Land M."/>
            <person name="Ivanova N."/>
            <person name="Rohde M."/>
            <person name="Goker M."/>
            <person name="Detter J.C."/>
            <person name="Kyrpides N.C."/>
            <person name="Woyke T."/>
        </authorList>
    </citation>
    <scope>NUCLEOTIDE SEQUENCE [LARGE SCALE GENOMIC DNA]</scope>
    <source>
        <strain evidence="2 3">NA-128</strain>
    </source>
</reference>